<feature type="domain" description="PKD" evidence="1">
    <location>
        <begin position="462"/>
        <end position="524"/>
    </location>
</feature>
<dbReference type="InterPro" id="IPR011635">
    <property type="entry name" value="CARDB"/>
</dbReference>
<dbReference type="InterPro" id="IPR011047">
    <property type="entry name" value="Quinoprotein_ADH-like_sf"/>
</dbReference>
<accession>A0A1V6N3M7</accession>
<dbReference type="InterPro" id="IPR002372">
    <property type="entry name" value="PQQ_rpt_dom"/>
</dbReference>
<proteinExistence type="predicted"/>
<dbReference type="Gene3D" id="2.60.40.10">
    <property type="entry name" value="Immunoglobulins"/>
    <property type="match status" value="3"/>
</dbReference>
<evidence type="ECO:0000313" key="2">
    <source>
        <dbReference type="EMBL" id="OQD59298.1"/>
    </source>
</evidence>
<dbReference type="RefSeq" id="WP_080459801.1">
    <property type="nucleotide sequence ID" value="NZ_JXMW01000004.1"/>
</dbReference>
<dbReference type="SUPFAM" id="SSF50998">
    <property type="entry name" value="Quinoprotein alcohol dehydrogenase-like"/>
    <property type="match status" value="2"/>
</dbReference>
<dbReference type="InterPro" id="IPR035986">
    <property type="entry name" value="PKD_dom_sf"/>
</dbReference>
<dbReference type="Pfam" id="PF07705">
    <property type="entry name" value="CARDB"/>
    <property type="match status" value="1"/>
</dbReference>
<dbReference type="Gene3D" id="2.40.128.630">
    <property type="match status" value="1"/>
</dbReference>
<dbReference type="OrthoDB" id="77078at2157"/>
<evidence type="ECO:0000259" key="1">
    <source>
        <dbReference type="PROSITE" id="PS50093"/>
    </source>
</evidence>
<dbReference type="SMART" id="SM00564">
    <property type="entry name" value="PQQ"/>
    <property type="match status" value="6"/>
</dbReference>
<dbReference type="InterPro" id="IPR000601">
    <property type="entry name" value="PKD_dom"/>
</dbReference>
<dbReference type="SUPFAM" id="SSF49299">
    <property type="entry name" value="PKD domain"/>
    <property type="match status" value="1"/>
</dbReference>
<dbReference type="InterPro" id="IPR022409">
    <property type="entry name" value="PKD/Chitinase_dom"/>
</dbReference>
<dbReference type="SMART" id="SM00089">
    <property type="entry name" value="PKD"/>
    <property type="match status" value="1"/>
</dbReference>
<sequence>MNVKSIRLTNLSRILFLVSLVLICVSALNFVAADENSTNNVGNDSLIGVNDSSVDKTSYSVAETKSSTSKSSSSENAGVDSNITQWTNKLNVSGSPVLSKDGNTIYVCENNGNVSAFNKDGSLKWKFNTGTTILNSPVVGESGAIYVINRANILYSINPNGSLNWKYTIGSLGDQNSGSSPVLDEYENIYFTTKNGILGSVNKNGVLRWSIQIHGSVDRMSGVNIITKPYILGTPVVSNGRLYITDLHDLDVGSFYQTGIVLICVNTSNGNILWENIFDQNGASIQYNSITVASDGTVYITTCREWNEGLVRGQIFHGYIDGPYPYNFTWEYFYINNTSLYAFSPEGELLWKWGDNSTGLNAFGSPAISSNGTIYIVYNNALYAIYNGNILWKYNHGGVASSYVSPVIDKNGVIYLSTTSGILAINPNGTLKWKKTTGTVKSPIIIGNDGTIYFVDENNLYALNKAVANFTYNSSNLDVEFTDRTNGNGFYYYWDFGDGTFSSERNPTHRYSSNGNYTVSLTIATGNHIDVFTLIVTVDDKKAPYISVNNPSGRYNKTITVNVTINEEGFIYYTIDGSNPVIGGNLWNGSLLINKSTVLRLIAVDVSGNPSPIYTFNYILENNGQNNSNSSGSSGKASKAVKPKPIVLPDLKIVSTKTKNGFVYVKVKNIGNAVSSKCNLLVYYNKKNYKVVSVPKIGKGQTKILKVKFYKNLASKTKVAEINYKKLSKESDYYNNKVKFRSSIIGKSNVDLVITSTKVKGSYCYVKIKNIGKSSSSKSSLIVYYGKKYNSVKVSKIGSGKSKWVKVKFFKNLISKSKFAKVNFNKVAEESNYNNNIVKFKNSITRNSYSPSSSGLKSVVRGGDLVVTSIVRLFLADKYPNDPKYYNHTIYNVTIKNEGGKAVGASQLKMALTDEHYKIIDVPSLKVGGSVSLTVFFFNEDHRNHDEDWGIGFTNQTTGERLTKYVTLNYNKKVSEDNYNNNYFTFKDDYYKYLPDLKVTDIKRSDNIYSITIRNIGSAVAKSSTILMWYDDNHIMEITVPSIGVGKSVTIKINFFKYSTHRSLYKYLWLNYNKKITESDYINNAVKFKI</sequence>
<dbReference type="Pfam" id="PF18911">
    <property type="entry name" value="PKD_4"/>
    <property type="match status" value="1"/>
</dbReference>
<reference evidence="2 3" key="1">
    <citation type="submission" date="2014-12" db="EMBL/GenBank/DDBJ databases">
        <title>Genome sequence of Methanobrevibacter arboriphilicus DH1, DSM1125.</title>
        <authorList>
            <person name="Poehlein A."/>
            <person name="Thauer R.K."/>
            <person name="Seedorf H."/>
            <person name="Daniel R."/>
        </authorList>
    </citation>
    <scope>NUCLEOTIDE SEQUENCE [LARGE SCALE GENOMIC DNA]</scope>
    <source>
        <strain evidence="2 3">DH1</strain>
    </source>
</reference>
<gene>
    <name evidence="2" type="ORF">MBBAR_4c00230</name>
</gene>
<dbReference type="InterPro" id="IPR059177">
    <property type="entry name" value="GH29D-like_dom"/>
</dbReference>
<keyword evidence="3" id="KW-1185">Reference proteome</keyword>
<dbReference type="InterPro" id="IPR015943">
    <property type="entry name" value="WD40/YVTN_repeat-like_dom_sf"/>
</dbReference>
<dbReference type="EMBL" id="JXMW01000004">
    <property type="protein sequence ID" value="OQD59298.1"/>
    <property type="molecule type" value="Genomic_DNA"/>
</dbReference>
<dbReference type="InterPro" id="IPR018391">
    <property type="entry name" value="PQQ_b-propeller_rpt"/>
</dbReference>
<name>A0A1V6N3M7_METAZ</name>
<organism evidence="2 3">
    <name type="scientific">Methanobrevibacter arboriphilus JCM 13429 = DSM 1125</name>
    <dbReference type="NCBI Taxonomy" id="1300164"/>
    <lineage>
        <taxon>Archaea</taxon>
        <taxon>Methanobacteriati</taxon>
        <taxon>Methanobacteriota</taxon>
        <taxon>Methanomada group</taxon>
        <taxon>Methanobacteria</taxon>
        <taxon>Methanobacteriales</taxon>
        <taxon>Methanobacteriaceae</taxon>
        <taxon>Methanobrevibacter</taxon>
    </lineage>
</organism>
<evidence type="ECO:0000313" key="3">
    <source>
        <dbReference type="Proteomes" id="UP000191661"/>
    </source>
</evidence>
<dbReference type="Gene3D" id="2.130.10.10">
    <property type="entry name" value="YVTN repeat-like/Quinoprotein amine dehydrogenase"/>
    <property type="match status" value="1"/>
</dbReference>
<dbReference type="InterPro" id="IPR013783">
    <property type="entry name" value="Ig-like_fold"/>
</dbReference>
<dbReference type="AlphaFoldDB" id="A0A1V6N3M7"/>
<dbReference type="Pfam" id="PF13360">
    <property type="entry name" value="PQQ_2"/>
    <property type="match status" value="2"/>
</dbReference>
<dbReference type="Proteomes" id="UP000191661">
    <property type="component" value="Unassembled WGS sequence"/>
</dbReference>
<dbReference type="CDD" id="cd00146">
    <property type="entry name" value="PKD"/>
    <property type="match status" value="1"/>
</dbReference>
<dbReference type="PROSITE" id="PS50093">
    <property type="entry name" value="PKD"/>
    <property type="match status" value="1"/>
</dbReference>
<protein>
    <recommendedName>
        <fullName evidence="1">PKD domain-containing protein</fullName>
    </recommendedName>
</protein>
<comment type="caution">
    <text evidence="2">The sequence shown here is derived from an EMBL/GenBank/DDBJ whole genome shotgun (WGS) entry which is preliminary data.</text>
</comment>
<dbReference type="Pfam" id="PF13290">
    <property type="entry name" value="CHB_HEX_C_1"/>
    <property type="match status" value="1"/>
</dbReference>